<reference evidence="8" key="2">
    <citation type="submission" date="2004-02" db="EMBL/GenBank/DDBJ databases">
        <authorList>
            <consortium name="Genoscope"/>
            <consortium name="Whitehead Institute Centre for Genome Research"/>
        </authorList>
    </citation>
    <scope>NUCLEOTIDE SEQUENCE</scope>
</reference>
<accession>Q4SW03</accession>
<evidence type="ECO:0000313" key="8">
    <source>
        <dbReference type="EMBL" id="CAF95179.1"/>
    </source>
</evidence>
<dbReference type="InterPro" id="IPR036938">
    <property type="entry name" value="PAP2/HPO_sf"/>
</dbReference>
<evidence type="ECO:0000256" key="5">
    <source>
        <dbReference type="ARBA" id="ARBA00023136"/>
    </source>
</evidence>
<dbReference type="GO" id="GO:0046839">
    <property type="term" value="P:phospholipid dephosphorylation"/>
    <property type="evidence" value="ECO:0007669"/>
    <property type="project" value="TreeGrafter"/>
</dbReference>
<dbReference type="GO" id="GO:0008195">
    <property type="term" value="F:phosphatidate phosphatase activity"/>
    <property type="evidence" value="ECO:0007669"/>
    <property type="project" value="TreeGrafter"/>
</dbReference>
<dbReference type="PANTHER" id="PTHR10165">
    <property type="entry name" value="LIPID PHOSPHATE PHOSPHATASE"/>
    <property type="match status" value="1"/>
</dbReference>
<dbReference type="Pfam" id="PF01569">
    <property type="entry name" value="PAP2"/>
    <property type="match status" value="1"/>
</dbReference>
<proteinExistence type="inferred from homology"/>
<gene>
    <name evidence="8" type="ORF">GSTENG00011720001</name>
</gene>
<keyword evidence="5 6" id="KW-0472">Membrane</keyword>
<evidence type="ECO:0000256" key="1">
    <source>
        <dbReference type="ARBA" id="ARBA00004141"/>
    </source>
</evidence>
<dbReference type="InterPro" id="IPR043216">
    <property type="entry name" value="PAP-like"/>
</dbReference>
<feature type="domain" description="Phosphatidic acid phosphatase type 2/haloperoxidase" evidence="7">
    <location>
        <begin position="64"/>
        <end position="182"/>
    </location>
</feature>
<evidence type="ECO:0000259" key="7">
    <source>
        <dbReference type="SMART" id="SM00014"/>
    </source>
</evidence>
<dbReference type="EMBL" id="CAAE01013699">
    <property type="protein sequence ID" value="CAF95179.1"/>
    <property type="molecule type" value="Genomic_DNA"/>
</dbReference>
<dbReference type="GO" id="GO:0007165">
    <property type="term" value="P:signal transduction"/>
    <property type="evidence" value="ECO:0007669"/>
    <property type="project" value="TreeGrafter"/>
</dbReference>
<dbReference type="AlphaFoldDB" id="Q4SW03"/>
<comment type="caution">
    <text evidence="8">The sequence shown here is derived from an EMBL/GenBank/DDBJ whole genome shotgun (WGS) entry which is preliminary data.</text>
</comment>
<sequence length="215" mass="23723">MHKLNSSGTYSDTLPRDAELQLRLADGGGAGDGKENGAGKQFLARPEEENSFCTKRKMLVGLDVICLCIASIPFFACELKTVTPYQRGFFCGDSTITYPYVEREAIPDSLLIAGGIVITGLTFYLQARLSWRGARLLRPLIQFLLVMIAIYTGLTRISDYRHHPSDVLTGFIQGGLTAYWVAFYISSMFKPCTRPDLSPTSMSLESPLSSQQTVC</sequence>
<feature type="transmembrane region" description="Helical" evidence="6">
    <location>
        <begin position="136"/>
        <end position="155"/>
    </location>
</feature>
<dbReference type="InterPro" id="IPR000326">
    <property type="entry name" value="PAP2/HPO"/>
</dbReference>
<comment type="similarity">
    <text evidence="2">Belongs to the PA-phosphatase related phosphoesterase family.</text>
</comment>
<protein>
    <submittedName>
        <fullName evidence="8">(spotted green pufferfish) hypothetical protein</fullName>
    </submittedName>
</protein>
<keyword evidence="3 6" id="KW-0812">Transmembrane</keyword>
<evidence type="ECO:0000256" key="3">
    <source>
        <dbReference type="ARBA" id="ARBA00022692"/>
    </source>
</evidence>
<evidence type="ECO:0000256" key="4">
    <source>
        <dbReference type="ARBA" id="ARBA00022989"/>
    </source>
</evidence>
<organism evidence="8">
    <name type="scientific">Tetraodon nigroviridis</name>
    <name type="common">Spotted green pufferfish</name>
    <name type="synonym">Chelonodon nigroviridis</name>
    <dbReference type="NCBI Taxonomy" id="99883"/>
    <lineage>
        <taxon>Eukaryota</taxon>
        <taxon>Metazoa</taxon>
        <taxon>Chordata</taxon>
        <taxon>Craniata</taxon>
        <taxon>Vertebrata</taxon>
        <taxon>Euteleostomi</taxon>
        <taxon>Actinopterygii</taxon>
        <taxon>Neopterygii</taxon>
        <taxon>Teleostei</taxon>
        <taxon>Neoteleostei</taxon>
        <taxon>Acanthomorphata</taxon>
        <taxon>Eupercaria</taxon>
        <taxon>Tetraodontiformes</taxon>
        <taxon>Tetradontoidea</taxon>
        <taxon>Tetraodontidae</taxon>
        <taxon>Tetraodon</taxon>
    </lineage>
</organism>
<evidence type="ECO:0000256" key="2">
    <source>
        <dbReference type="ARBA" id="ARBA00008816"/>
    </source>
</evidence>
<evidence type="ECO:0000256" key="6">
    <source>
        <dbReference type="SAM" id="Phobius"/>
    </source>
</evidence>
<keyword evidence="4 6" id="KW-1133">Transmembrane helix</keyword>
<reference evidence="8" key="1">
    <citation type="journal article" date="2004" name="Nature">
        <title>Genome duplication in the teleost fish Tetraodon nigroviridis reveals the early vertebrate proto-karyotype.</title>
        <authorList>
            <person name="Jaillon O."/>
            <person name="Aury J.-M."/>
            <person name="Brunet F."/>
            <person name="Petit J.-L."/>
            <person name="Stange-Thomann N."/>
            <person name="Mauceli E."/>
            <person name="Bouneau L."/>
            <person name="Fischer C."/>
            <person name="Ozouf-Costaz C."/>
            <person name="Bernot A."/>
            <person name="Nicaud S."/>
            <person name="Jaffe D."/>
            <person name="Fisher S."/>
            <person name="Lutfalla G."/>
            <person name="Dossat C."/>
            <person name="Segurens B."/>
            <person name="Dasilva C."/>
            <person name="Salanoubat M."/>
            <person name="Levy M."/>
            <person name="Boudet N."/>
            <person name="Castellano S."/>
            <person name="Anthouard V."/>
            <person name="Jubin C."/>
            <person name="Castelli V."/>
            <person name="Katinka M."/>
            <person name="Vacherie B."/>
            <person name="Biemont C."/>
            <person name="Skalli Z."/>
            <person name="Cattolico L."/>
            <person name="Poulain J."/>
            <person name="De Berardinis V."/>
            <person name="Cruaud C."/>
            <person name="Duprat S."/>
            <person name="Brottier P."/>
            <person name="Coutanceau J.-P."/>
            <person name="Gouzy J."/>
            <person name="Parra G."/>
            <person name="Lardier G."/>
            <person name="Chapple C."/>
            <person name="McKernan K.J."/>
            <person name="McEwan P."/>
            <person name="Bosak S."/>
            <person name="Kellis M."/>
            <person name="Volff J.-N."/>
            <person name="Guigo R."/>
            <person name="Zody M.C."/>
            <person name="Mesirov J."/>
            <person name="Lindblad-Toh K."/>
            <person name="Birren B."/>
            <person name="Nusbaum C."/>
            <person name="Kahn D."/>
            <person name="Robinson-Rechavi M."/>
            <person name="Laudet V."/>
            <person name="Schachter V."/>
            <person name="Quetier F."/>
            <person name="Saurin W."/>
            <person name="Scarpelli C."/>
            <person name="Wincker P."/>
            <person name="Lander E.S."/>
            <person name="Weissenbach J."/>
            <person name="Roest Crollius H."/>
        </authorList>
    </citation>
    <scope>NUCLEOTIDE SEQUENCE [LARGE SCALE GENOMIC DNA]</scope>
</reference>
<dbReference type="KEGG" id="tng:GSTEN00011720G001"/>
<dbReference type="SUPFAM" id="SSF48317">
    <property type="entry name" value="Acid phosphatase/Vanadium-dependent haloperoxidase"/>
    <property type="match status" value="1"/>
</dbReference>
<feature type="transmembrane region" description="Helical" evidence="6">
    <location>
        <begin position="58"/>
        <end position="76"/>
    </location>
</feature>
<dbReference type="Gene3D" id="1.20.144.10">
    <property type="entry name" value="Phosphatidic acid phosphatase type 2/haloperoxidase"/>
    <property type="match status" value="1"/>
</dbReference>
<comment type="subcellular location">
    <subcellularLocation>
        <location evidence="1">Membrane</location>
        <topology evidence="1">Multi-pass membrane protein</topology>
    </subcellularLocation>
</comment>
<feature type="transmembrane region" description="Helical" evidence="6">
    <location>
        <begin position="167"/>
        <end position="185"/>
    </location>
</feature>
<dbReference type="GO" id="GO:0005886">
    <property type="term" value="C:plasma membrane"/>
    <property type="evidence" value="ECO:0007669"/>
    <property type="project" value="TreeGrafter"/>
</dbReference>
<dbReference type="GO" id="GO:0006644">
    <property type="term" value="P:phospholipid metabolic process"/>
    <property type="evidence" value="ECO:0007669"/>
    <property type="project" value="InterPro"/>
</dbReference>
<dbReference type="PANTHER" id="PTHR10165:SF94">
    <property type="entry name" value="PHOSPHATIDIC ACID PHOSPHATASE TYPE 2D"/>
    <property type="match status" value="1"/>
</dbReference>
<feature type="transmembrane region" description="Helical" evidence="6">
    <location>
        <begin position="105"/>
        <end position="124"/>
    </location>
</feature>
<dbReference type="SMART" id="SM00014">
    <property type="entry name" value="acidPPc"/>
    <property type="match status" value="1"/>
</dbReference>
<dbReference type="OrthoDB" id="8907274at2759"/>
<name>Q4SW03_TETNG</name>